<evidence type="ECO:0000256" key="5">
    <source>
        <dbReference type="ARBA" id="ARBA00023136"/>
    </source>
</evidence>
<dbReference type="GeneID" id="56453324"/>
<evidence type="ECO:0000256" key="4">
    <source>
        <dbReference type="ARBA" id="ARBA00022989"/>
    </source>
</evidence>
<evidence type="ECO:0000256" key="6">
    <source>
        <dbReference type="SAM" id="Phobius"/>
    </source>
</evidence>
<comment type="subcellular location">
    <subcellularLocation>
        <location evidence="1">Membrane</location>
        <topology evidence="1">Multi-pass membrane protein</topology>
    </subcellularLocation>
</comment>
<gene>
    <name evidence="9" type="ORF">D3868_20150</name>
    <name evidence="8" type="ORF">SIM66_07815</name>
</gene>
<evidence type="ECO:0000256" key="1">
    <source>
        <dbReference type="ARBA" id="ARBA00004141"/>
    </source>
</evidence>
<feature type="transmembrane region" description="Helical" evidence="6">
    <location>
        <begin position="107"/>
        <end position="127"/>
    </location>
</feature>
<dbReference type="GO" id="GO:0016020">
    <property type="term" value="C:membrane"/>
    <property type="evidence" value="ECO:0007669"/>
    <property type="project" value="UniProtKB-SubCell"/>
</dbReference>
<evidence type="ECO:0000256" key="2">
    <source>
        <dbReference type="ARBA" id="ARBA00007362"/>
    </source>
</evidence>
<organism evidence="9 10">
    <name type="scientific">Azospirillum brasilense</name>
    <dbReference type="NCBI Taxonomy" id="192"/>
    <lineage>
        <taxon>Bacteria</taxon>
        <taxon>Pseudomonadati</taxon>
        <taxon>Pseudomonadota</taxon>
        <taxon>Alphaproteobacteria</taxon>
        <taxon>Rhodospirillales</taxon>
        <taxon>Azospirillaceae</taxon>
        <taxon>Azospirillum</taxon>
    </lineage>
</organism>
<dbReference type="PANTHER" id="PTHR32322">
    <property type="entry name" value="INNER MEMBRANE TRANSPORTER"/>
    <property type="match status" value="1"/>
</dbReference>
<evidence type="ECO:0000256" key="3">
    <source>
        <dbReference type="ARBA" id="ARBA00022692"/>
    </source>
</evidence>
<keyword evidence="3 6" id="KW-0812">Transmembrane</keyword>
<feature type="transmembrane region" description="Helical" evidence="6">
    <location>
        <begin position="45"/>
        <end position="68"/>
    </location>
</feature>
<dbReference type="KEGG" id="abf:AMK58_17255"/>
<feature type="transmembrane region" description="Helical" evidence="6">
    <location>
        <begin position="224"/>
        <end position="245"/>
    </location>
</feature>
<protein>
    <submittedName>
        <fullName evidence="9">DMT family transporter</fullName>
    </submittedName>
</protein>
<feature type="domain" description="EamA" evidence="7">
    <location>
        <begin position="162"/>
        <end position="296"/>
    </location>
</feature>
<feature type="transmembrane region" description="Helical" evidence="6">
    <location>
        <begin position="192"/>
        <end position="212"/>
    </location>
</feature>
<dbReference type="EMBL" id="CP032340">
    <property type="protein sequence ID" value="QCO11313.1"/>
    <property type="molecule type" value="Genomic_DNA"/>
</dbReference>
<feature type="transmembrane region" description="Helical" evidence="6">
    <location>
        <begin position="80"/>
        <end position="101"/>
    </location>
</feature>
<dbReference type="InterPro" id="IPR000620">
    <property type="entry name" value="EamA_dom"/>
</dbReference>
<comment type="similarity">
    <text evidence="2">Belongs to the EamA transporter family.</text>
</comment>
<dbReference type="AlphaFoldDB" id="A0A0P0EH56"/>
<keyword evidence="11" id="KW-1185">Reference proteome</keyword>
<dbReference type="Proteomes" id="UP000298774">
    <property type="component" value="Plasmid p1"/>
</dbReference>
<evidence type="ECO:0000313" key="8">
    <source>
        <dbReference type="EMBL" id="MDX5951097.1"/>
    </source>
</evidence>
<sequence>MTVQATTAAAGGRPDWVRLMPGVFVLLWSTGFIGAKYGLPYAEPLTFLLVRLGLVAVILGLVALVTGAPWPKSWAEAGRIALAGLLVHGVYLTGVFCAIAKGMPAGVTALIVGIQPLLTAALSGPLLGERVSGRQWVGFLMGLAGVGLVVGEKLHFDSTDALGIGLALAALLGITFGTLYQKRHGTAMDLRSGAAIQYAATAAVLAVLAPLFETMHIDWTGEFVFALLWLSFVLSVGAIFLLFLLIRRGAAARVASLFYLVPPVTAVIAWAMFGERLGLLALSGMALAVAGVALVNRSAINRGAKRAP</sequence>
<proteinExistence type="inferred from homology"/>
<dbReference type="SUPFAM" id="SSF103481">
    <property type="entry name" value="Multidrug resistance efflux transporter EmrE"/>
    <property type="match status" value="2"/>
</dbReference>
<keyword evidence="4 6" id="KW-1133">Transmembrane helix</keyword>
<feature type="domain" description="EamA" evidence="7">
    <location>
        <begin position="25"/>
        <end position="150"/>
    </location>
</feature>
<evidence type="ECO:0000313" key="9">
    <source>
        <dbReference type="EMBL" id="QCO11313.1"/>
    </source>
</evidence>
<feature type="transmembrane region" description="Helical" evidence="6">
    <location>
        <begin position="257"/>
        <end position="273"/>
    </location>
</feature>
<evidence type="ECO:0000313" key="10">
    <source>
        <dbReference type="Proteomes" id="UP000298774"/>
    </source>
</evidence>
<name>A0A0P0EH56_AZOBR</name>
<feature type="transmembrane region" description="Helical" evidence="6">
    <location>
        <begin position="279"/>
        <end position="296"/>
    </location>
</feature>
<dbReference type="RefSeq" id="WP_059399224.1">
    <property type="nucleotide sequence ID" value="NZ_CP012915.1"/>
</dbReference>
<dbReference type="PANTHER" id="PTHR32322:SF2">
    <property type="entry name" value="EAMA DOMAIN-CONTAINING PROTEIN"/>
    <property type="match status" value="1"/>
</dbReference>
<reference evidence="8 11" key="2">
    <citation type="submission" date="2023-11" db="EMBL/GenBank/DDBJ databases">
        <title>MicrobeMod: A computational toolkit for identifying prokaryotic methylation and restriction-modification with nanopore sequencing.</title>
        <authorList>
            <person name="Crits-Christoph A."/>
            <person name="Kang S.C."/>
            <person name="Lee H."/>
            <person name="Ostrov N."/>
        </authorList>
    </citation>
    <scope>NUCLEOTIDE SEQUENCE [LARGE SCALE GENOMIC DNA]</scope>
    <source>
        <strain evidence="8 11">ATCC 29145</strain>
    </source>
</reference>
<dbReference type="Proteomes" id="UP001277471">
    <property type="component" value="Unassembled WGS sequence"/>
</dbReference>
<dbReference type="InterPro" id="IPR050638">
    <property type="entry name" value="AA-Vitamin_Transporters"/>
</dbReference>
<feature type="transmembrane region" description="Helical" evidence="6">
    <location>
        <begin position="162"/>
        <end position="180"/>
    </location>
</feature>
<evidence type="ECO:0000313" key="11">
    <source>
        <dbReference type="Proteomes" id="UP001277471"/>
    </source>
</evidence>
<geneLocation type="plasmid" evidence="9 10">
    <name>p1</name>
</geneLocation>
<reference evidence="9 10" key="1">
    <citation type="submission" date="2018-09" db="EMBL/GenBank/DDBJ databases">
        <title>Whole genome based analysis of evolution and adaptive divergence in Indian and Brazilian strains of Azospirillum brasilense.</title>
        <authorList>
            <person name="Singh C."/>
            <person name="Tripathi A.K."/>
        </authorList>
    </citation>
    <scope>NUCLEOTIDE SEQUENCE [LARGE SCALE GENOMIC DNA]</scope>
    <source>
        <strain evidence="9 10">MTCC4038</strain>
        <plasmid evidence="9 10">p1</plasmid>
    </source>
</reference>
<dbReference type="Pfam" id="PF00892">
    <property type="entry name" value="EamA"/>
    <property type="match status" value="2"/>
</dbReference>
<feature type="transmembrane region" description="Helical" evidence="6">
    <location>
        <begin position="19"/>
        <end position="39"/>
    </location>
</feature>
<dbReference type="InterPro" id="IPR037185">
    <property type="entry name" value="EmrE-like"/>
</dbReference>
<accession>A0A0P0EH56</accession>
<keyword evidence="5 6" id="KW-0472">Membrane</keyword>
<evidence type="ECO:0000259" key="7">
    <source>
        <dbReference type="Pfam" id="PF00892"/>
    </source>
</evidence>
<dbReference type="EMBL" id="JAWXYC010000003">
    <property type="protein sequence ID" value="MDX5951097.1"/>
    <property type="molecule type" value="Genomic_DNA"/>
</dbReference>
<keyword evidence="9" id="KW-0614">Plasmid</keyword>